<gene>
    <name evidence="2" type="ORF">HF878_05335</name>
</gene>
<evidence type="ECO:0000313" key="2">
    <source>
        <dbReference type="EMBL" id="NMD98905.1"/>
    </source>
</evidence>
<evidence type="ECO:0000313" key="3">
    <source>
        <dbReference type="Proteomes" id="UP000543804"/>
    </source>
</evidence>
<organism evidence="2 3">
    <name type="scientific">Selenomonas bovis</name>
    <dbReference type="NCBI Taxonomy" id="416586"/>
    <lineage>
        <taxon>Bacteria</taxon>
        <taxon>Bacillati</taxon>
        <taxon>Bacillota</taxon>
        <taxon>Negativicutes</taxon>
        <taxon>Selenomonadales</taxon>
        <taxon>Selenomonadaceae</taxon>
        <taxon>Selenomonas</taxon>
    </lineage>
</organism>
<sequence length="93" mass="10070">MESLLALSFLFVLLALVGVPLAVSVSIAFIVAVLILALWVGVALLKIFLYLIPTVIVGILTARIAMRLGMPQRKAENVGLAATLPCLYYFFFS</sequence>
<evidence type="ECO:0000256" key="1">
    <source>
        <dbReference type="SAM" id="Phobius"/>
    </source>
</evidence>
<keyword evidence="1" id="KW-0812">Transmembrane</keyword>
<name>A0A848BAE4_9FIRM</name>
<dbReference type="EMBL" id="JABAFA010000014">
    <property type="protein sequence ID" value="NMD98905.1"/>
    <property type="molecule type" value="Genomic_DNA"/>
</dbReference>
<keyword evidence="1" id="KW-0472">Membrane</keyword>
<feature type="transmembrane region" description="Helical" evidence="1">
    <location>
        <begin position="74"/>
        <end position="92"/>
    </location>
</feature>
<dbReference type="AlphaFoldDB" id="A0A848BAE4"/>
<protein>
    <submittedName>
        <fullName evidence="2">Uncharacterized protein</fullName>
    </submittedName>
</protein>
<dbReference type="Proteomes" id="UP000543804">
    <property type="component" value="Unassembled WGS sequence"/>
</dbReference>
<dbReference type="RefSeq" id="WP_170077433.1">
    <property type="nucleotide sequence ID" value="NZ_JABAFA010000014.1"/>
</dbReference>
<accession>A0A848BAE4</accession>
<feature type="transmembrane region" description="Helical" evidence="1">
    <location>
        <begin position="34"/>
        <end position="62"/>
    </location>
</feature>
<comment type="caution">
    <text evidence="2">The sequence shown here is derived from an EMBL/GenBank/DDBJ whole genome shotgun (WGS) entry which is preliminary data.</text>
</comment>
<proteinExistence type="predicted"/>
<reference evidence="2 3" key="1">
    <citation type="submission" date="2020-04" db="EMBL/GenBank/DDBJ databases">
        <authorList>
            <person name="Hitch T.C.A."/>
            <person name="Wylensek D."/>
            <person name="Clavel T."/>
        </authorList>
    </citation>
    <scope>NUCLEOTIDE SEQUENCE [LARGE SCALE GENOMIC DNA]</scope>
    <source>
        <strain evidence="2 3">PG-130-P53-12</strain>
    </source>
</reference>
<keyword evidence="1" id="KW-1133">Transmembrane helix</keyword>
<keyword evidence="3" id="KW-1185">Reference proteome</keyword>